<dbReference type="EMBL" id="CP104205">
    <property type="protein sequence ID" value="UWX54640.1"/>
    <property type="molecule type" value="Genomic_DNA"/>
</dbReference>
<accession>A0ABY5Y6I9</accession>
<dbReference type="InterPro" id="IPR013517">
    <property type="entry name" value="FG-GAP"/>
</dbReference>
<dbReference type="Proteomes" id="UP001059209">
    <property type="component" value="Chromosome"/>
</dbReference>
<dbReference type="PANTHER" id="PTHR16026:SF0">
    <property type="entry name" value="CARTILAGE ACIDIC PROTEIN 1"/>
    <property type="match status" value="1"/>
</dbReference>
<sequence length="720" mass="81255">MKSKDMMLAKIIRRIGFLTFLLLFLSSCKDKTSEPSKPEAQTVFKLLSAQSTGIDFINDLKYDQEFNVYKYRNYYNGGGVAIGDINNDGLPDVYFIANQKENKLYLNKGNLQFEDVTEQAKVGGTRPWSTGVSMVDINADGYLDIYVCNSGDLNGENKQNELFINQQDGTFKEMAADYNLDDKGFSTHASFFDFDKDGDLDVYILNNSYKAIGGFDLKKNERNKRDILGGDKLMENVDGKFVDISEKAGIYGSVIGFGLGVTVGDVNNDGWEDIYVSNDFFERDYLYINNQDGTFTESLENEITATSVASMGADMADINNDGYNDIFVTEMLPSEYERLKTVTTFEDWNKYQLNLNSGYYHQFTRNTFQLNNADNTFSEIGRLSGVEASDWSWGALIFDMDHDGLKDLFIANGVYQDLTDQDYLTYISNTEILKSMITTDSVNYAKLIELIPSNKVENHAYKNLGNLKFEKFAVSGLLVESFSNGSAYGDLDNDGDLDLIVNNLNMESFVYENTTMDTKKSNYLKFDLRGEGKNTQAIGSKIMVLPYNISVENQPVRGFQSSMDIRPNIGLPNDQNVSVHILWPSGKKTILEDIKVNRSLVLYEKDAKKTVLEEPGSEAKLFKKVNGLLDYVHQENRFVDFDRDRLLNHMVSTEGSKMAFGDVNGDGREDLFIGGSKGNTPSLFMNTRNGYVLKKSTDFDRIKIPKIWKVCFSMRTGITT</sequence>
<dbReference type="PANTHER" id="PTHR16026">
    <property type="entry name" value="CARTILAGE ACIDIC PROTEIN 1"/>
    <property type="match status" value="1"/>
</dbReference>
<organism evidence="3 4">
    <name type="scientific">Maribacter litopenaei</name>
    <dbReference type="NCBI Taxonomy" id="2976127"/>
    <lineage>
        <taxon>Bacteria</taxon>
        <taxon>Pseudomonadati</taxon>
        <taxon>Bacteroidota</taxon>
        <taxon>Flavobacteriia</taxon>
        <taxon>Flavobacteriales</taxon>
        <taxon>Flavobacteriaceae</taxon>
        <taxon>Maribacter</taxon>
    </lineage>
</organism>
<reference evidence="3" key="1">
    <citation type="submission" date="2022-09" db="EMBL/GenBank/DDBJ databases">
        <title>Maribacter litopenaei sp. nov., isolated from the intestinal tract of the Pacific White Shrimp, Litopenaeus vannamei.</title>
        <authorList>
            <person name="Kim S.Y."/>
            <person name="Hwang C.Y."/>
        </authorList>
    </citation>
    <scope>NUCLEOTIDE SEQUENCE</scope>
    <source>
        <strain evidence="3">HL-LV01</strain>
    </source>
</reference>
<dbReference type="Gene3D" id="2.130.10.130">
    <property type="entry name" value="Integrin alpha, N-terminal"/>
    <property type="match status" value="2"/>
</dbReference>
<evidence type="ECO:0000259" key="2">
    <source>
        <dbReference type="Pfam" id="PF07593"/>
    </source>
</evidence>
<dbReference type="Pfam" id="PF07593">
    <property type="entry name" value="UnbV_ASPIC"/>
    <property type="match status" value="1"/>
</dbReference>
<evidence type="ECO:0000313" key="3">
    <source>
        <dbReference type="EMBL" id="UWX54640.1"/>
    </source>
</evidence>
<dbReference type="InterPro" id="IPR011519">
    <property type="entry name" value="UnbV_ASPIC"/>
</dbReference>
<dbReference type="PROSITE" id="PS51257">
    <property type="entry name" value="PROKAR_LIPOPROTEIN"/>
    <property type="match status" value="1"/>
</dbReference>
<evidence type="ECO:0000313" key="4">
    <source>
        <dbReference type="Proteomes" id="UP001059209"/>
    </source>
</evidence>
<dbReference type="InterPro" id="IPR028994">
    <property type="entry name" value="Integrin_alpha_N"/>
</dbReference>
<dbReference type="InterPro" id="IPR027039">
    <property type="entry name" value="Crtac1"/>
</dbReference>
<name>A0ABY5Y6I9_9FLAO</name>
<evidence type="ECO:0000256" key="1">
    <source>
        <dbReference type="ARBA" id="ARBA00022729"/>
    </source>
</evidence>
<gene>
    <name evidence="3" type="ORF">NYZ99_17510</name>
</gene>
<keyword evidence="4" id="KW-1185">Reference proteome</keyword>
<feature type="domain" description="ASPIC/UnbV" evidence="2">
    <location>
        <begin position="537"/>
        <end position="600"/>
    </location>
</feature>
<keyword evidence="1" id="KW-0732">Signal</keyword>
<proteinExistence type="predicted"/>
<dbReference type="SUPFAM" id="SSF69318">
    <property type="entry name" value="Integrin alpha N-terminal domain"/>
    <property type="match status" value="2"/>
</dbReference>
<protein>
    <submittedName>
        <fullName evidence="3">CRTAC1 family protein</fullName>
    </submittedName>
</protein>
<dbReference type="Pfam" id="PF13517">
    <property type="entry name" value="FG-GAP_3"/>
    <property type="match status" value="3"/>
</dbReference>
<dbReference type="RefSeq" id="WP_260572498.1">
    <property type="nucleotide sequence ID" value="NZ_CP104205.1"/>
</dbReference>